<sequence>MKRDDHFNRSGQVADHQGGAIETPTRKQRLERSIRPSSARFTSPPKMRDRFDARKSGMSTEEDHSKQPKSTNPPILDTNLQSSEERTEPLIRHSSNEKVTTPHVGEEIVFTSSASSGKDEFRQDSDNSGSTHRSRKKTDRNTKRDGAVKPAISEDDSTEIGFEVSVKNVDTDNETPLEYTSHAATDEGACQPENRGNERGESSSGRSSVVFNFSGISKTKSTELMVSDEPVLPTSTDFISSAALEALYQEIEQISSRFSQTCVQTPKAANRSSKIAKQQNDFHRHYFSAKTLTSVYSSGRELSFGMQGEIMKIIGTLNAQSTIEQKQIIAQDLYKMGIRVQIVEEPEAIGDVAKDTEKKGSISKGFIQSIETEHLSEHSPKSIGFEDSARPDDISLSSDDIDKRWEAYRAKYLDQRTPTSSEEVDNRWSRFRERALTSTIEQTGSGSLGLTSDIEDDLIRDCIETGLPSPRMIQKWDGKGVSSRLHREECSPDEKMSLQAPSAHKHSTHDREVIAQYGVSDDKSCNPFAADSFVKRGQPDDEFDQQPLMVKRLSTWEELPLSEGQSQSNIMEDTDPILSIGNRELSEDISSSTTSDYEKEGQCRSPSNEMKKNCPPEDDETISSELSDEGAVKHFKNLSLSGREQSHFETSQEKDATSQNIDIKQMSSSAPNFEQQDGQMANNFNEMCKNNLPKLKNDNPRDEKSCVSNCEAKTGHQNHPIQFLQRVLSSAASSCSVTSKSSRQKKRTQQEANAQHTKKKLEIPKGTMMTNMEPSTCPRIEVTLLSENRSTCGGYYSTEKSSTIMKSMDSTTQNMLDNENHSENDNSIEGSGIVGNNVTKKELLGKTAEDKSIIANKTEHPHQMRDLLHDETDILEVSSSLTGGTRGTEGRGEKRSYAFDLKDDSPTCNSNLPIDLSVSCTKGKSFESKASYSSHGVPSWRLDPSDSLSDFTLQILVKGSEEVISYHLHRHMLAVGPRRSEFLTEVFRGENSCTYQLPLEMKVSSFMPCLLDYIYCHDYTIDVMTDNAMVLRQLAKILKVVPLVVKIAGFILEDLDSSTMSTYVAESSFFNDDQVTELIVQRCSQHIQTIGVKDPLWAVMEPDLFLRVISSPLIDRETLSPHLSILVKEFLTLHQYEIDLDLFTVITSKKVIPKVDREAALPLIELCDQYTSTRCEDLQKRCAHTLACFWKTTGQEQRHRLFALLRNLPSSFTVDFLEIVETGRLSEPQLEREKDVLDNSEQEILEGPSFSIGDLCHDLAGDDGYSVVETDELMLSWRLDPEASFSDWTVKVVDPNLEHVDTYHVHKQILSLGPYRSEFFAHVFLSEKCTKVQGVTTLQLDHEAAATFPLVLDFIYMPDHNVHVTHENAPVLRYLARVLGVSMLSKHVLDFICKDMSLLNVCSYLKGAYCFEDERILVIASKLCATQIQNIDMDSPLLENFKPAFFARVVASSDIQYSSKCHLTILITKYFSLHKLDENILAELLKHVEAPRIDQLSALKLLKILSGFERSQEIEVFDQLQRRCANILTENWNDIRDNHRDEVFSIFPLLHPTLLTEIFDVIDHQYMVQHYESMSLQSRLVKRYRAQLAEANHLREQEVFSLQKELEQRTADMLNVQRSLEKKLGLVNDSLNRRTGRSTAAYGIQLPSSPMNLNRGRMETRIPRLKTKSPSTLAVERIKAAREAAKQELNSATPCCPYSLVIQGRDDGSEAGSADDAANGSRVDWQDENVESTPTRQVGESMVDEQFHKSSLGSEQQPKSAMAHSFDPQSAGAAGNEGEDAELSA</sequence>
<accession>A0A9K3LW85</accession>
<comment type="caution">
    <text evidence="3">The sequence shown here is derived from an EMBL/GenBank/DDBJ whole genome shotgun (WGS) entry which is preliminary data.</text>
</comment>
<protein>
    <submittedName>
        <fullName evidence="3">BTB/POZ domain containing protein</fullName>
    </submittedName>
</protein>
<evidence type="ECO:0000256" key="1">
    <source>
        <dbReference type="SAM" id="MobiDB-lite"/>
    </source>
</evidence>
<dbReference type="Proteomes" id="UP000693970">
    <property type="component" value="Unassembled WGS sequence"/>
</dbReference>
<dbReference type="OrthoDB" id="48361at2759"/>
<feature type="compositionally biased region" description="Basic and acidic residues" evidence="1">
    <location>
        <begin position="24"/>
        <end position="34"/>
    </location>
</feature>
<dbReference type="EMBL" id="JAGRRH010000006">
    <property type="protein sequence ID" value="KAG7369247.1"/>
    <property type="molecule type" value="Genomic_DNA"/>
</dbReference>
<dbReference type="Pfam" id="PF00651">
    <property type="entry name" value="BTB"/>
    <property type="match status" value="1"/>
</dbReference>
<feature type="compositionally biased region" description="Polar residues" evidence="1">
    <location>
        <begin position="1749"/>
        <end position="1759"/>
    </location>
</feature>
<feature type="compositionally biased region" description="Polar residues" evidence="1">
    <location>
        <begin position="68"/>
        <end position="82"/>
    </location>
</feature>
<feature type="region of interest" description="Disordered" evidence="1">
    <location>
        <begin position="371"/>
        <end position="396"/>
    </location>
</feature>
<dbReference type="SMART" id="SM00225">
    <property type="entry name" value="BTB"/>
    <property type="match status" value="2"/>
</dbReference>
<evidence type="ECO:0000259" key="2">
    <source>
        <dbReference type="PROSITE" id="PS50097"/>
    </source>
</evidence>
<keyword evidence="4" id="KW-1185">Reference proteome</keyword>
<evidence type="ECO:0000313" key="3">
    <source>
        <dbReference type="EMBL" id="KAG7369247.1"/>
    </source>
</evidence>
<feature type="domain" description="BTB" evidence="2">
    <location>
        <begin position="1286"/>
        <end position="1364"/>
    </location>
</feature>
<evidence type="ECO:0000313" key="4">
    <source>
        <dbReference type="Proteomes" id="UP000693970"/>
    </source>
</evidence>
<reference evidence="3" key="2">
    <citation type="submission" date="2021-04" db="EMBL/GenBank/DDBJ databases">
        <authorList>
            <person name="Podell S."/>
        </authorList>
    </citation>
    <scope>NUCLEOTIDE SEQUENCE</scope>
    <source>
        <strain evidence="3">Hildebrandi</strain>
    </source>
</reference>
<reference evidence="3" key="1">
    <citation type="journal article" date="2021" name="Sci. Rep.">
        <title>Diploid genomic architecture of Nitzschia inconspicua, an elite biomass production diatom.</title>
        <authorList>
            <person name="Oliver A."/>
            <person name="Podell S."/>
            <person name="Pinowska A."/>
            <person name="Traller J.C."/>
            <person name="Smith S.R."/>
            <person name="McClure R."/>
            <person name="Beliaev A."/>
            <person name="Bohutskyi P."/>
            <person name="Hill E.A."/>
            <person name="Rabines A."/>
            <person name="Zheng H."/>
            <person name="Allen L.Z."/>
            <person name="Kuo A."/>
            <person name="Grigoriev I.V."/>
            <person name="Allen A.E."/>
            <person name="Hazlebeck D."/>
            <person name="Allen E.E."/>
        </authorList>
    </citation>
    <scope>NUCLEOTIDE SEQUENCE</scope>
    <source>
        <strain evidence="3">Hildebrandi</strain>
    </source>
</reference>
<feature type="region of interest" description="Disordered" evidence="1">
    <location>
        <begin position="735"/>
        <end position="761"/>
    </location>
</feature>
<feature type="compositionally biased region" description="Basic and acidic residues" evidence="1">
    <location>
        <begin position="371"/>
        <end position="380"/>
    </location>
</feature>
<feature type="region of interest" description="Disordered" evidence="1">
    <location>
        <begin position="1"/>
        <end position="208"/>
    </location>
</feature>
<name>A0A9K3LW85_9STRA</name>
<dbReference type="PROSITE" id="PS50097">
    <property type="entry name" value="BTB"/>
    <property type="match status" value="1"/>
</dbReference>
<feature type="compositionally biased region" description="Basic and acidic residues" evidence="1">
    <location>
        <begin position="83"/>
        <end position="96"/>
    </location>
</feature>
<proteinExistence type="predicted"/>
<gene>
    <name evidence="3" type="ORF">IV203_031990</name>
</gene>
<feature type="region of interest" description="Disordered" evidence="1">
    <location>
        <begin position="1706"/>
        <end position="1785"/>
    </location>
</feature>
<feature type="compositionally biased region" description="Low complexity" evidence="1">
    <location>
        <begin position="1710"/>
        <end position="1721"/>
    </location>
</feature>
<organism evidence="3 4">
    <name type="scientific">Nitzschia inconspicua</name>
    <dbReference type="NCBI Taxonomy" id="303405"/>
    <lineage>
        <taxon>Eukaryota</taxon>
        <taxon>Sar</taxon>
        <taxon>Stramenopiles</taxon>
        <taxon>Ochrophyta</taxon>
        <taxon>Bacillariophyta</taxon>
        <taxon>Bacillariophyceae</taxon>
        <taxon>Bacillariophycidae</taxon>
        <taxon>Bacillariales</taxon>
        <taxon>Bacillariaceae</taxon>
        <taxon>Nitzschia</taxon>
    </lineage>
</organism>
<feature type="region of interest" description="Disordered" evidence="1">
    <location>
        <begin position="587"/>
        <end position="660"/>
    </location>
</feature>
<dbReference type="CDD" id="cd18186">
    <property type="entry name" value="BTB_POZ_ZBTB_KLHL-like"/>
    <property type="match status" value="2"/>
</dbReference>
<dbReference type="InterPro" id="IPR000210">
    <property type="entry name" value="BTB/POZ_dom"/>
</dbReference>
<feature type="compositionally biased region" description="Basic and acidic residues" evidence="1">
    <location>
        <begin position="46"/>
        <end position="66"/>
    </location>
</feature>
<feature type="compositionally biased region" description="Acidic residues" evidence="1">
    <location>
        <begin position="616"/>
        <end position="628"/>
    </location>
</feature>
<feature type="region of interest" description="Disordered" evidence="1">
    <location>
        <begin position="489"/>
        <end position="509"/>
    </location>
</feature>
<feature type="compositionally biased region" description="Basic and acidic residues" evidence="1">
    <location>
        <begin position="644"/>
        <end position="656"/>
    </location>
</feature>